<evidence type="ECO:0000313" key="5">
    <source>
        <dbReference type="EMBL" id="SAK97154.1"/>
    </source>
</evidence>
<gene>
    <name evidence="5" type="ORF">AWB76_07385</name>
</gene>
<evidence type="ECO:0000256" key="1">
    <source>
        <dbReference type="ARBA" id="ARBA00009477"/>
    </source>
</evidence>
<dbReference type="PANTHER" id="PTHR30469">
    <property type="entry name" value="MULTIDRUG RESISTANCE PROTEIN MDTA"/>
    <property type="match status" value="1"/>
</dbReference>
<reference evidence="6" key="1">
    <citation type="submission" date="2016-01" db="EMBL/GenBank/DDBJ databases">
        <authorList>
            <person name="Peeters Charlotte."/>
        </authorList>
    </citation>
    <scope>NUCLEOTIDE SEQUENCE [LARGE SCALE GENOMIC DNA]</scope>
</reference>
<dbReference type="Pfam" id="PF25954">
    <property type="entry name" value="Beta-barrel_RND_2"/>
    <property type="match status" value="1"/>
</dbReference>
<dbReference type="SUPFAM" id="SSF111369">
    <property type="entry name" value="HlyD-like secretion proteins"/>
    <property type="match status" value="1"/>
</dbReference>
<feature type="domain" description="CusB-like beta-barrel" evidence="4">
    <location>
        <begin position="234"/>
        <end position="307"/>
    </location>
</feature>
<keyword evidence="2" id="KW-0175">Coiled coil</keyword>
<organism evidence="5 6">
    <name type="scientific">Caballeronia temeraria</name>
    <dbReference type="NCBI Taxonomy" id="1777137"/>
    <lineage>
        <taxon>Bacteria</taxon>
        <taxon>Pseudomonadati</taxon>
        <taxon>Pseudomonadota</taxon>
        <taxon>Betaproteobacteria</taxon>
        <taxon>Burkholderiales</taxon>
        <taxon>Burkholderiaceae</taxon>
        <taxon>Caballeronia</taxon>
    </lineage>
</organism>
<feature type="domain" description="Multidrug resistance protein MdtA-like barrel-sandwich hybrid" evidence="3">
    <location>
        <begin position="92"/>
        <end position="222"/>
    </location>
</feature>
<dbReference type="GO" id="GO:0015562">
    <property type="term" value="F:efflux transmembrane transporter activity"/>
    <property type="evidence" value="ECO:0007669"/>
    <property type="project" value="TreeGrafter"/>
</dbReference>
<sequence>MSGASLAQGAQHHALAGAEVPVKLLQSPAPVVARAAFVPILCIALAACKRQEAPPPAPRPVVAVAAQADGHASASSLPGQVQSRYSTPLSFRINGKILERRVRLGDSVKAGQIVARLDPADAEKNSASARAQLDAAEHQLVYAKQQLDRDRAQAAENLIAPAQLEQTQNAYASALAQRNQAQQQAGLSADQLRYATLAADHAGVITAEQADTGQNVTAGQAVYTLAWSGDIDVICDVPEAALSAFAVGHEASVTLAAVPGKTFKARVRELSPAADTQSRTWRAKLTLEAPTPDVRLGMTADIAFAASNDAKGAFTIPSTALFHDNGHPAVWIVKQPGDALELRRVDVARYGERTVTIAGGVAAGERIVWQGVHTVSAGEKVRVVAPLHPEDFAS</sequence>
<dbReference type="Gene3D" id="2.40.420.20">
    <property type="match status" value="1"/>
</dbReference>
<dbReference type="STRING" id="1777137.AWB76_07385"/>
<accession>A0A158DRD3</accession>
<evidence type="ECO:0000259" key="3">
    <source>
        <dbReference type="Pfam" id="PF25917"/>
    </source>
</evidence>
<dbReference type="Gene3D" id="2.40.50.100">
    <property type="match status" value="1"/>
</dbReference>
<dbReference type="GO" id="GO:1990281">
    <property type="term" value="C:efflux pump complex"/>
    <property type="evidence" value="ECO:0007669"/>
    <property type="project" value="TreeGrafter"/>
</dbReference>
<evidence type="ECO:0000256" key="2">
    <source>
        <dbReference type="SAM" id="Coils"/>
    </source>
</evidence>
<dbReference type="InterPro" id="IPR058792">
    <property type="entry name" value="Beta-barrel_RND_2"/>
</dbReference>
<protein>
    <submittedName>
        <fullName evidence="5">HlyD family secretion protein</fullName>
    </submittedName>
</protein>
<dbReference type="EMBL" id="FCOI02000050">
    <property type="protein sequence ID" value="SAK97154.1"/>
    <property type="molecule type" value="Genomic_DNA"/>
</dbReference>
<dbReference type="Pfam" id="PF25917">
    <property type="entry name" value="BSH_RND"/>
    <property type="match status" value="1"/>
</dbReference>
<evidence type="ECO:0000259" key="4">
    <source>
        <dbReference type="Pfam" id="PF25954"/>
    </source>
</evidence>
<name>A0A158DRD3_9BURK</name>
<dbReference type="PANTHER" id="PTHR30469:SF15">
    <property type="entry name" value="HLYD FAMILY OF SECRETION PROTEINS"/>
    <property type="match status" value="1"/>
</dbReference>
<evidence type="ECO:0000313" key="6">
    <source>
        <dbReference type="Proteomes" id="UP000054624"/>
    </source>
</evidence>
<keyword evidence="6" id="KW-1185">Reference proteome</keyword>
<dbReference type="Gene3D" id="1.10.287.470">
    <property type="entry name" value="Helix hairpin bin"/>
    <property type="match status" value="1"/>
</dbReference>
<dbReference type="AlphaFoldDB" id="A0A158DRD3"/>
<dbReference type="Proteomes" id="UP000054624">
    <property type="component" value="Unassembled WGS sequence"/>
</dbReference>
<proteinExistence type="inferred from homology"/>
<dbReference type="NCBIfam" id="TIGR01730">
    <property type="entry name" value="RND_mfp"/>
    <property type="match status" value="1"/>
</dbReference>
<dbReference type="InterPro" id="IPR006143">
    <property type="entry name" value="RND_pump_MFP"/>
</dbReference>
<comment type="similarity">
    <text evidence="1">Belongs to the membrane fusion protein (MFP) (TC 8.A.1) family.</text>
</comment>
<feature type="coiled-coil region" evidence="2">
    <location>
        <begin position="133"/>
        <end position="184"/>
    </location>
</feature>
<dbReference type="Gene3D" id="2.40.30.170">
    <property type="match status" value="1"/>
</dbReference>
<dbReference type="InterPro" id="IPR058625">
    <property type="entry name" value="MdtA-like_BSH"/>
</dbReference>